<name>A0A8T0F8E7_ARGBR</name>
<dbReference type="AlphaFoldDB" id="A0A8T0F8E7"/>
<evidence type="ECO:0000313" key="3">
    <source>
        <dbReference type="Proteomes" id="UP000807504"/>
    </source>
</evidence>
<comment type="caution">
    <text evidence="2">The sequence shown here is derived from an EMBL/GenBank/DDBJ whole genome shotgun (WGS) entry which is preliminary data.</text>
</comment>
<protein>
    <submittedName>
        <fullName evidence="2">Uncharacterized protein</fullName>
    </submittedName>
</protein>
<gene>
    <name evidence="2" type="ORF">HNY73_011193</name>
</gene>
<keyword evidence="3" id="KW-1185">Reference proteome</keyword>
<reference evidence="2" key="2">
    <citation type="submission" date="2020-06" db="EMBL/GenBank/DDBJ databases">
        <authorList>
            <person name="Sheffer M."/>
        </authorList>
    </citation>
    <scope>NUCLEOTIDE SEQUENCE</scope>
</reference>
<dbReference type="Proteomes" id="UP000807504">
    <property type="component" value="Unassembled WGS sequence"/>
</dbReference>
<accession>A0A8T0F8E7</accession>
<organism evidence="2 3">
    <name type="scientific">Argiope bruennichi</name>
    <name type="common">Wasp spider</name>
    <name type="synonym">Aranea bruennichi</name>
    <dbReference type="NCBI Taxonomy" id="94029"/>
    <lineage>
        <taxon>Eukaryota</taxon>
        <taxon>Metazoa</taxon>
        <taxon>Ecdysozoa</taxon>
        <taxon>Arthropoda</taxon>
        <taxon>Chelicerata</taxon>
        <taxon>Arachnida</taxon>
        <taxon>Araneae</taxon>
        <taxon>Araneomorphae</taxon>
        <taxon>Entelegynae</taxon>
        <taxon>Araneoidea</taxon>
        <taxon>Araneidae</taxon>
        <taxon>Argiope</taxon>
    </lineage>
</organism>
<feature type="region of interest" description="Disordered" evidence="1">
    <location>
        <begin position="55"/>
        <end position="110"/>
    </location>
</feature>
<dbReference type="EMBL" id="JABXBU010000030">
    <property type="protein sequence ID" value="KAF8785680.1"/>
    <property type="molecule type" value="Genomic_DNA"/>
</dbReference>
<evidence type="ECO:0000313" key="2">
    <source>
        <dbReference type="EMBL" id="KAF8785680.1"/>
    </source>
</evidence>
<proteinExistence type="predicted"/>
<reference evidence="2" key="1">
    <citation type="journal article" date="2020" name="bioRxiv">
        <title>Chromosome-level reference genome of the European wasp spider Argiope bruennichi: a resource for studies on range expansion and evolutionary adaptation.</title>
        <authorList>
            <person name="Sheffer M.M."/>
            <person name="Hoppe A."/>
            <person name="Krehenwinkel H."/>
            <person name="Uhl G."/>
            <person name="Kuss A.W."/>
            <person name="Jensen L."/>
            <person name="Jensen C."/>
            <person name="Gillespie R.G."/>
            <person name="Hoff K.J."/>
            <person name="Prost S."/>
        </authorList>
    </citation>
    <scope>NUCLEOTIDE SEQUENCE</scope>
</reference>
<sequence length="110" mass="12981">MAPMRDRQGENRQPTVADCSKFLADALEYYQRKMRSAPYVHFQLPEEIMRHCRTRRLRPSLEHQPQPEDNADQLPRQGEPNEPLPRPIITEGPGPVTRLSRRLRNRMPRV</sequence>
<evidence type="ECO:0000256" key="1">
    <source>
        <dbReference type="SAM" id="MobiDB-lite"/>
    </source>
</evidence>
<feature type="compositionally biased region" description="Basic residues" evidence="1">
    <location>
        <begin position="99"/>
        <end position="110"/>
    </location>
</feature>